<dbReference type="EMBL" id="CYTW01000001">
    <property type="protein sequence ID" value="CUJ90067.1"/>
    <property type="molecule type" value="Genomic_DNA"/>
</dbReference>
<keyword evidence="2" id="KW-0802">TPR repeat</keyword>
<dbReference type="Pfam" id="PF14559">
    <property type="entry name" value="TPR_19"/>
    <property type="match status" value="1"/>
</dbReference>
<dbReference type="Pfam" id="PF13432">
    <property type="entry name" value="TPR_16"/>
    <property type="match status" value="1"/>
</dbReference>
<dbReference type="InterPro" id="IPR019734">
    <property type="entry name" value="TPR_rpt"/>
</dbReference>
<dbReference type="GeneID" id="83880248"/>
<dbReference type="Gene3D" id="1.25.40.10">
    <property type="entry name" value="Tetratricopeptide repeat domain"/>
    <property type="match status" value="2"/>
</dbReference>
<dbReference type="InterPro" id="IPR011990">
    <property type="entry name" value="TPR-like_helical_dom_sf"/>
</dbReference>
<sequence>MADNPQHLAQKIMQLMNAGQFAAAAKAAKTATRKFPREGHFANMVGMALAQSGNPRDAVGFFTKALKLKPGDADIQNNLIQSLVSCGQTAKANSLIDKLLVKRGSSAILWHFKAVSYAQLAQPEKVLEYASNAIEADPKMALAFNMRGIANSDLGNDLDAVADFEKSHALNPKDPDPLANAGLPLSRLDRNEEAMEVVEKALALHPGHINALHRHAVLLAELGRVEESIAQYNALLRTDPLHGEAYSELIKTQPAADNAKLEPQLRSAIAKVPKKSPSQIFLNLGMGNLLYQQKEFEKAAKFLATSNTLAAQSRPYDAAKAEDEFEQIKSLFPVGDEIPAVGDTALPRPIFVVGQPRSGTTLTEMILSAHPDVTSCGELPIAGRLSPDVLQSDAPFEAAQYAKDFRGRLPALPDGTQAFVDKMPANYRYVGFLLHAFPEAPIIHIERDPRDVALSMWRSFFPSGWMNFTFGLKSMAHSANLYKHYMNHWKTVYGDRIVTLDYRDIVSDVDAASHTLASACALDWVEDMASPERNTARVRTASVVQVREGVHTKSVGGWRVMEKHLQPFTDALDPDLWPEIADKG</sequence>
<organism evidence="3 4">
    <name type="scientific">Shimia thalassica</name>
    <dbReference type="NCBI Taxonomy" id="1715693"/>
    <lineage>
        <taxon>Bacteria</taxon>
        <taxon>Pseudomonadati</taxon>
        <taxon>Pseudomonadota</taxon>
        <taxon>Alphaproteobacteria</taxon>
        <taxon>Rhodobacterales</taxon>
        <taxon>Roseobacteraceae</taxon>
    </lineage>
</organism>
<dbReference type="RefSeq" id="WP_058310339.1">
    <property type="nucleotide sequence ID" value="NZ_CYTW01000001.1"/>
</dbReference>
<dbReference type="PROSITE" id="PS50005">
    <property type="entry name" value="TPR"/>
    <property type="match status" value="2"/>
</dbReference>
<dbReference type="SUPFAM" id="SSF48452">
    <property type="entry name" value="TPR-like"/>
    <property type="match status" value="2"/>
</dbReference>
<gene>
    <name evidence="3" type="primary">yrrB</name>
    <name evidence="3" type="ORF">PH7735_01185</name>
</gene>
<name>A0A0P1I4S7_9RHOB</name>
<reference evidence="4" key="1">
    <citation type="submission" date="2015-09" db="EMBL/GenBank/DDBJ databases">
        <authorList>
            <person name="Rodrigo-Torres Lidia"/>
            <person name="Arahal R.David."/>
        </authorList>
    </citation>
    <scope>NUCLEOTIDE SEQUENCE [LARGE SCALE GENOMIC DNA]</scope>
    <source>
        <strain evidence="4">CECT 7735</strain>
    </source>
</reference>
<dbReference type="InterPro" id="IPR026634">
    <property type="entry name" value="TPST-like"/>
</dbReference>
<keyword evidence="4" id="KW-1185">Reference proteome</keyword>
<dbReference type="SMART" id="SM00028">
    <property type="entry name" value="TPR"/>
    <property type="match status" value="7"/>
</dbReference>
<dbReference type="PANTHER" id="PTHR12788:SF10">
    <property type="entry name" value="PROTEIN-TYROSINE SULFOTRANSFERASE"/>
    <property type="match status" value="1"/>
</dbReference>
<dbReference type="InterPro" id="IPR027417">
    <property type="entry name" value="P-loop_NTPase"/>
</dbReference>
<accession>A0A0P1I4S7</accession>
<evidence type="ECO:0000256" key="2">
    <source>
        <dbReference type="PROSITE-ProRule" id="PRU00339"/>
    </source>
</evidence>
<evidence type="ECO:0000313" key="3">
    <source>
        <dbReference type="EMBL" id="CUJ90067.1"/>
    </source>
</evidence>
<proteinExistence type="predicted"/>
<dbReference type="Gene3D" id="3.40.50.300">
    <property type="entry name" value="P-loop containing nucleotide triphosphate hydrolases"/>
    <property type="match status" value="1"/>
</dbReference>
<dbReference type="STRING" id="1715693.PH7735_01185"/>
<evidence type="ECO:0000256" key="1">
    <source>
        <dbReference type="ARBA" id="ARBA00022679"/>
    </source>
</evidence>
<dbReference type="Proteomes" id="UP000051870">
    <property type="component" value="Unassembled WGS sequence"/>
</dbReference>
<feature type="repeat" description="TPR" evidence="2">
    <location>
        <begin position="39"/>
        <end position="72"/>
    </location>
</feature>
<dbReference type="AlphaFoldDB" id="A0A0P1I4S7"/>
<dbReference type="SUPFAM" id="SSF52540">
    <property type="entry name" value="P-loop containing nucleoside triphosphate hydrolases"/>
    <property type="match status" value="1"/>
</dbReference>
<dbReference type="PANTHER" id="PTHR12788">
    <property type="entry name" value="PROTEIN-TYROSINE SULFOTRANSFERASE 2"/>
    <property type="match status" value="1"/>
</dbReference>
<dbReference type="GO" id="GO:0008476">
    <property type="term" value="F:protein-tyrosine sulfotransferase activity"/>
    <property type="evidence" value="ECO:0007669"/>
    <property type="project" value="InterPro"/>
</dbReference>
<evidence type="ECO:0000313" key="4">
    <source>
        <dbReference type="Proteomes" id="UP000051870"/>
    </source>
</evidence>
<keyword evidence="1" id="KW-0808">Transferase</keyword>
<feature type="repeat" description="TPR" evidence="2">
    <location>
        <begin position="175"/>
        <end position="208"/>
    </location>
</feature>
<protein>
    <submittedName>
        <fullName evidence="3">TPR repeat-containing protein YrrB</fullName>
    </submittedName>
</protein>
<dbReference type="Pfam" id="PF13469">
    <property type="entry name" value="Sulfotransfer_3"/>
    <property type="match status" value="1"/>
</dbReference>